<keyword evidence="3" id="KW-1185">Reference proteome</keyword>
<protein>
    <recommendedName>
        <fullName evidence="4">Succinate dehydrogenase</fullName>
    </recommendedName>
</protein>
<keyword evidence="1" id="KW-0812">Transmembrane</keyword>
<evidence type="ECO:0000313" key="3">
    <source>
        <dbReference type="Proteomes" id="UP001165079"/>
    </source>
</evidence>
<sequence length="269" mass="30513">MTTTATTPPRPRAAIAERTLRTDRWWLAPLLTFLGLAGFLVYATVRIFVNDNYWVEEFHYLAPFYSPCLSESCAPGSSHFLGQPFPQLPSWMSPAMLVLALPGGFRATCYYYRKSYYRSFWLSPPACAVPDGHKKYTGETRFPLLIQNVHRYFFYAAVLVGLVLTYDAVISFHGKEGGFGIGLGSLILVVNAVLIWGYTLGCHSCRNIVGGRLTHFSKHPIRYWMWTQVGKLNKRHQLFAWLSMFSVVIADAYVWMVASGAINDLRIFN</sequence>
<evidence type="ECO:0000256" key="1">
    <source>
        <dbReference type="SAM" id="Phobius"/>
    </source>
</evidence>
<feature type="transmembrane region" description="Helical" evidence="1">
    <location>
        <begin position="91"/>
        <end position="112"/>
    </location>
</feature>
<name>A0A9W6WCZ2_9ACTN</name>
<keyword evidence="1" id="KW-1133">Transmembrane helix</keyword>
<feature type="transmembrane region" description="Helical" evidence="1">
    <location>
        <begin position="238"/>
        <end position="262"/>
    </location>
</feature>
<accession>A0A9W6WCZ2</accession>
<feature type="transmembrane region" description="Helical" evidence="1">
    <location>
        <begin position="152"/>
        <end position="172"/>
    </location>
</feature>
<reference evidence="2" key="1">
    <citation type="submission" date="2023-03" db="EMBL/GenBank/DDBJ databases">
        <title>Actinorhabdospora filicis NBRC 111898.</title>
        <authorList>
            <person name="Ichikawa N."/>
            <person name="Sato H."/>
            <person name="Tonouchi N."/>
        </authorList>
    </citation>
    <scope>NUCLEOTIDE SEQUENCE</scope>
    <source>
        <strain evidence="2">NBRC 111898</strain>
    </source>
</reference>
<evidence type="ECO:0000313" key="2">
    <source>
        <dbReference type="EMBL" id="GLZ81081.1"/>
    </source>
</evidence>
<comment type="caution">
    <text evidence="2">The sequence shown here is derived from an EMBL/GenBank/DDBJ whole genome shotgun (WGS) entry which is preliminary data.</text>
</comment>
<proteinExistence type="predicted"/>
<dbReference type="RefSeq" id="WP_285666410.1">
    <property type="nucleotide sequence ID" value="NZ_BSTX01000004.1"/>
</dbReference>
<evidence type="ECO:0008006" key="4">
    <source>
        <dbReference type="Google" id="ProtNLM"/>
    </source>
</evidence>
<gene>
    <name evidence="2" type="ORF">Afil01_58880</name>
</gene>
<feature type="transmembrane region" description="Helical" evidence="1">
    <location>
        <begin position="25"/>
        <end position="49"/>
    </location>
</feature>
<feature type="transmembrane region" description="Helical" evidence="1">
    <location>
        <begin position="178"/>
        <end position="198"/>
    </location>
</feature>
<organism evidence="2 3">
    <name type="scientific">Actinorhabdospora filicis</name>
    <dbReference type="NCBI Taxonomy" id="1785913"/>
    <lineage>
        <taxon>Bacteria</taxon>
        <taxon>Bacillati</taxon>
        <taxon>Actinomycetota</taxon>
        <taxon>Actinomycetes</taxon>
        <taxon>Micromonosporales</taxon>
        <taxon>Micromonosporaceae</taxon>
        <taxon>Actinorhabdospora</taxon>
    </lineage>
</organism>
<dbReference type="Proteomes" id="UP001165079">
    <property type="component" value="Unassembled WGS sequence"/>
</dbReference>
<dbReference type="EMBL" id="BSTX01000004">
    <property type="protein sequence ID" value="GLZ81081.1"/>
    <property type="molecule type" value="Genomic_DNA"/>
</dbReference>
<dbReference type="AlphaFoldDB" id="A0A9W6WCZ2"/>
<keyword evidence="1" id="KW-0472">Membrane</keyword>